<comment type="caution">
    <text evidence="2">The sequence shown here is derived from an EMBL/GenBank/DDBJ whole genome shotgun (WGS) entry which is preliminary data.</text>
</comment>
<dbReference type="Proteomes" id="UP001210925">
    <property type="component" value="Unassembled WGS sequence"/>
</dbReference>
<feature type="transmembrane region" description="Helical" evidence="1">
    <location>
        <begin position="20"/>
        <end position="40"/>
    </location>
</feature>
<dbReference type="AlphaFoldDB" id="A0AAD5UB43"/>
<feature type="transmembrane region" description="Helical" evidence="1">
    <location>
        <begin position="120"/>
        <end position="141"/>
    </location>
</feature>
<feature type="transmembrane region" description="Helical" evidence="1">
    <location>
        <begin position="239"/>
        <end position="257"/>
    </location>
</feature>
<feature type="transmembrane region" description="Helical" evidence="1">
    <location>
        <begin position="169"/>
        <end position="188"/>
    </location>
</feature>
<accession>A0AAD5UB43</accession>
<feature type="transmembrane region" description="Helical" evidence="1">
    <location>
        <begin position="208"/>
        <end position="227"/>
    </location>
</feature>
<evidence type="ECO:0000313" key="2">
    <source>
        <dbReference type="EMBL" id="KAJ3252356.1"/>
    </source>
</evidence>
<protein>
    <submittedName>
        <fullName evidence="2">Uncharacterized protein</fullName>
    </submittedName>
</protein>
<sequence length="293" mass="34389">MKFDGLLDYKDDQLQIASLFLYLFTIAFELLTLFIIIYLYRRLPKTFSFLALVCTLCMLIGFALSLLVFLTENSYDECSLNRRISYPVRYIGFYLFDILQMKKIIAIISSNSNKIKLNHYFIYFLALCRLVSYVYNSIYVLGKPFYDADGLGDGPCVTVFSQFLVYQEHFVSVVFEFGLFSYLLWFIYKTAKSKAVFKMIRSLIDFEFYTFIIYLVAEIIFLAFYRLDKGGSNVGIFNIFYLNLPVVLFLANSINIISKRKRFHTILEANNNTSEDMMHKPEYRSSNSERNYA</sequence>
<gene>
    <name evidence="2" type="ORF">HK103_001617</name>
</gene>
<keyword evidence="1" id="KW-0812">Transmembrane</keyword>
<feature type="transmembrane region" description="Helical" evidence="1">
    <location>
        <begin position="90"/>
        <end position="108"/>
    </location>
</feature>
<organism evidence="2 3">
    <name type="scientific">Boothiomyces macroporosus</name>
    <dbReference type="NCBI Taxonomy" id="261099"/>
    <lineage>
        <taxon>Eukaryota</taxon>
        <taxon>Fungi</taxon>
        <taxon>Fungi incertae sedis</taxon>
        <taxon>Chytridiomycota</taxon>
        <taxon>Chytridiomycota incertae sedis</taxon>
        <taxon>Chytridiomycetes</taxon>
        <taxon>Rhizophydiales</taxon>
        <taxon>Terramycetaceae</taxon>
        <taxon>Boothiomyces</taxon>
    </lineage>
</organism>
<proteinExistence type="predicted"/>
<keyword evidence="1" id="KW-0472">Membrane</keyword>
<name>A0AAD5UB43_9FUNG</name>
<dbReference type="EMBL" id="JADGKB010000144">
    <property type="protein sequence ID" value="KAJ3252356.1"/>
    <property type="molecule type" value="Genomic_DNA"/>
</dbReference>
<keyword evidence="3" id="KW-1185">Reference proteome</keyword>
<evidence type="ECO:0000313" key="3">
    <source>
        <dbReference type="Proteomes" id="UP001210925"/>
    </source>
</evidence>
<keyword evidence="1" id="KW-1133">Transmembrane helix</keyword>
<evidence type="ECO:0000256" key="1">
    <source>
        <dbReference type="SAM" id="Phobius"/>
    </source>
</evidence>
<feature type="transmembrane region" description="Helical" evidence="1">
    <location>
        <begin position="47"/>
        <end position="70"/>
    </location>
</feature>
<reference evidence="2" key="1">
    <citation type="submission" date="2020-05" db="EMBL/GenBank/DDBJ databases">
        <title>Phylogenomic resolution of chytrid fungi.</title>
        <authorList>
            <person name="Stajich J.E."/>
            <person name="Amses K."/>
            <person name="Simmons R."/>
            <person name="Seto K."/>
            <person name="Myers J."/>
            <person name="Bonds A."/>
            <person name="Quandt C.A."/>
            <person name="Barry K."/>
            <person name="Liu P."/>
            <person name="Grigoriev I."/>
            <person name="Longcore J.E."/>
            <person name="James T.Y."/>
        </authorList>
    </citation>
    <scope>NUCLEOTIDE SEQUENCE</scope>
    <source>
        <strain evidence="2">PLAUS21</strain>
    </source>
</reference>